<dbReference type="Proteomes" id="UP001201163">
    <property type="component" value="Unassembled WGS sequence"/>
</dbReference>
<dbReference type="AlphaFoldDB" id="A0AAD4QD06"/>
<dbReference type="InterPro" id="IPR040976">
    <property type="entry name" value="Pkinase_fungal"/>
</dbReference>
<organism evidence="2 3">
    <name type="scientific">Lactarius akahatsu</name>
    <dbReference type="NCBI Taxonomy" id="416441"/>
    <lineage>
        <taxon>Eukaryota</taxon>
        <taxon>Fungi</taxon>
        <taxon>Dikarya</taxon>
        <taxon>Basidiomycota</taxon>
        <taxon>Agaricomycotina</taxon>
        <taxon>Agaricomycetes</taxon>
        <taxon>Russulales</taxon>
        <taxon>Russulaceae</taxon>
        <taxon>Lactarius</taxon>
    </lineage>
</organism>
<proteinExistence type="predicted"/>
<evidence type="ECO:0000313" key="3">
    <source>
        <dbReference type="Proteomes" id="UP001201163"/>
    </source>
</evidence>
<sequence length="196" mass="21555">MCIASTTKTTRSCARFTRASACAVVRQLYTVSENVPQVTELPEKMVYKLSYQTEGHSPEGDLLSGSGSLGQYGIVDIVGSYICTPEHAPEEPFGSTAHHVRNSTFWPLCNQSVERSPDNRYLHCTAMALEGLPLLYTSDVEAGIPSPAELLESILHAMIGHYNLYLGGVLHRDISNGNILRLREPIERPHNRSASL</sequence>
<accession>A0AAD4QD06</accession>
<keyword evidence="3" id="KW-1185">Reference proteome</keyword>
<evidence type="ECO:0000313" key="2">
    <source>
        <dbReference type="EMBL" id="KAH8989962.1"/>
    </source>
</evidence>
<name>A0AAD4QD06_9AGAM</name>
<dbReference type="EMBL" id="JAKELL010000033">
    <property type="protein sequence ID" value="KAH8989962.1"/>
    <property type="molecule type" value="Genomic_DNA"/>
</dbReference>
<dbReference type="Pfam" id="PF17667">
    <property type="entry name" value="Pkinase_fungal"/>
    <property type="match status" value="1"/>
</dbReference>
<comment type="caution">
    <text evidence="2">The sequence shown here is derived from an EMBL/GenBank/DDBJ whole genome shotgun (WGS) entry which is preliminary data.</text>
</comment>
<gene>
    <name evidence="2" type="ORF">EDB92DRAFT_809137</name>
</gene>
<reference evidence="2" key="1">
    <citation type="submission" date="2022-01" db="EMBL/GenBank/DDBJ databases">
        <title>Comparative genomics reveals a dynamic genome evolution in the ectomycorrhizal milk-cap (Lactarius) mushrooms.</title>
        <authorList>
            <consortium name="DOE Joint Genome Institute"/>
            <person name="Lebreton A."/>
            <person name="Tang N."/>
            <person name="Kuo A."/>
            <person name="LaButti K."/>
            <person name="Drula E."/>
            <person name="Barry K."/>
            <person name="Clum A."/>
            <person name="Lipzen A."/>
            <person name="Mousain D."/>
            <person name="Ng V."/>
            <person name="Wang R."/>
            <person name="Wang X."/>
            <person name="Dai Y."/>
            <person name="Henrissat B."/>
            <person name="Grigoriev I.V."/>
            <person name="Guerin-Laguette A."/>
            <person name="Yu F."/>
            <person name="Martin F.M."/>
        </authorList>
    </citation>
    <scope>NUCLEOTIDE SEQUENCE</scope>
    <source>
        <strain evidence="2">QP</strain>
    </source>
</reference>
<evidence type="ECO:0000259" key="1">
    <source>
        <dbReference type="Pfam" id="PF17667"/>
    </source>
</evidence>
<feature type="domain" description="Fungal-type protein kinase" evidence="1">
    <location>
        <begin position="110"/>
        <end position="181"/>
    </location>
</feature>
<protein>
    <recommendedName>
        <fullName evidence="1">Fungal-type protein kinase domain-containing protein</fullName>
    </recommendedName>
</protein>